<evidence type="ECO:0000313" key="2">
    <source>
        <dbReference type="Proteomes" id="UP000178532"/>
    </source>
</evidence>
<dbReference type="EMBL" id="MFLI01000001">
    <property type="protein sequence ID" value="OGG62877.1"/>
    <property type="molecule type" value="Genomic_DNA"/>
</dbReference>
<sequence length="67" mass="7405">MKSMRGRRRCVCAFKCLENAARWRSKKASAVRAFSTGKTLTKTFTRSPCATLSARMTVMSDSVPASL</sequence>
<name>A0A1F6DNI1_9BACT</name>
<organism evidence="1 2">
    <name type="scientific">Candidatus Kaiserbacteria bacterium RIFCSPHIGHO2_02_FULL_54_22</name>
    <dbReference type="NCBI Taxonomy" id="1798495"/>
    <lineage>
        <taxon>Bacteria</taxon>
        <taxon>Candidatus Kaiseribacteriota</taxon>
    </lineage>
</organism>
<comment type="caution">
    <text evidence="1">The sequence shown here is derived from an EMBL/GenBank/DDBJ whole genome shotgun (WGS) entry which is preliminary data.</text>
</comment>
<proteinExistence type="predicted"/>
<reference evidence="1 2" key="1">
    <citation type="journal article" date="2016" name="Nat. Commun.">
        <title>Thousands of microbial genomes shed light on interconnected biogeochemical processes in an aquifer system.</title>
        <authorList>
            <person name="Anantharaman K."/>
            <person name="Brown C.T."/>
            <person name="Hug L.A."/>
            <person name="Sharon I."/>
            <person name="Castelle C.J."/>
            <person name="Probst A.J."/>
            <person name="Thomas B.C."/>
            <person name="Singh A."/>
            <person name="Wilkins M.J."/>
            <person name="Karaoz U."/>
            <person name="Brodie E.L."/>
            <person name="Williams K.H."/>
            <person name="Hubbard S.S."/>
            <person name="Banfield J.F."/>
        </authorList>
    </citation>
    <scope>NUCLEOTIDE SEQUENCE [LARGE SCALE GENOMIC DNA]</scope>
</reference>
<protein>
    <submittedName>
        <fullName evidence="1">Uncharacterized protein</fullName>
    </submittedName>
</protein>
<accession>A0A1F6DNI1</accession>
<evidence type="ECO:0000313" key="1">
    <source>
        <dbReference type="EMBL" id="OGG62877.1"/>
    </source>
</evidence>
<dbReference type="Proteomes" id="UP000178532">
    <property type="component" value="Unassembled WGS sequence"/>
</dbReference>
<gene>
    <name evidence="1" type="ORF">A3C19_01985</name>
</gene>
<dbReference type="AlphaFoldDB" id="A0A1F6DNI1"/>